<accession>A0A0F9URE0</accession>
<dbReference type="Gene3D" id="2.60.120.1140">
    <property type="entry name" value="Protein of unknown function DUF192"/>
    <property type="match status" value="1"/>
</dbReference>
<dbReference type="InterPro" id="IPR003795">
    <property type="entry name" value="DUF192"/>
</dbReference>
<organism evidence="1">
    <name type="scientific">marine sediment metagenome</name>
    <dbReference type="NCBI Taxonomy" id="412755"/>
    <lineage>
        <taxon>unclassified sequences</taxon>
        <taxon>metagenomes</taxon>
        <taxon>ecological metagenomes</taxon>
    </lineage>
</organism>
<comment type="caution">
    <text evidence="1">The sequence shown here is derived from an EMBL/GenBank/DDBJ whole genome shotgun (WGS) entry which is preliminary data.</text>
</comment>
<dbReference type="PANTHER" id="PTHR37953">
    <property type="entry name" value="UPF0127 PROTEIN MJ1496"/>
    <property type="match status" value="1"/>
</dbReference>
<evidence type="ECO:0008006" key="2">
    <source>
        <dbReference type="Google" id="ProtNLM"/>
    </source>
</evidence>
<dbReference type="InterPro" id="IPR038695">
    <property type="entry name" value="Saro_0823-like_sf"/>
</dbReference>
<dbReference type="Pfam" id="PF02643">
    <property type="entry name" value="DUF192"/>
    <property type="match status" value="1"/>
</dbReference>
<dbReference type="PANTHER" id="PTHR37953:SF1">
    <property type="entry name" value="UPF0127 PROTEIN MJ1496"/>
    <property type="match status" value="1"/>
</dbReference>
<gene>
    <name evidence="1" type="ORF">LCGC14_0190700</name>
</gene>
<proteinExistence type="predicted"/>
<dbReference type="AlphaFoldDB" id="A0A0F9URE0"/>
<reference evidence="1" key="1">
    <citation type="journal article" date="2015" name="Nature">
        <title>Complex archaea that bridge the gap between prokaryotes and eukaryotes.</title>
        <authorList>
            <person name="Spang A."/>
            <person name="Saw J.H."/>
            <person name="Jorgensen S.L."/>
            <person name="Zaremba-Niedzwiedzka K."/>
            <person name="Martijn J."/>
            <person name="Lind A.E."/>
            <person name="van Eijk R."/>
            <person name="Schleper C."/>
            <person name="Guy L."/>
            <person name="Ettema T.J."/>
        </authorList>
    </citation>
    <scope>NUCLEOTIDE SEQUENCE</scope>
</reference>
<name>A0A0F9URE0_9ZZZZ</name>
<dbReference type="PROSITE" id="PS51257">
    <property type="entry name" value="PROKAR_LIPOPROTEIN"/>
    <property type="match status" value="1"/>
</dbReference>
<dbReference type="EMBL" id="LAZR01000080">
    <property type="protein sequence ID" value="KKN94244.1"/>
    <property type="molecule type" value="Genomic_DNA"/>
</dbReference>
<sequence>MLSNVNKSCVFIIALSMLVFSCKENSKKTITTQSVEFTHEGDLTVYLNVSDTVKTKFNIEFAETEYETQTGLMYRKGMKNNQAMLFIFPDETMHSFYMKNTEFPLDIIYIKENLKIASFQENAQPLNENGLSSQVPIKYVLEVNGGLAQELGLSIGDSISFSRK</sequence>
<protein>
    <recommendedName>
        <fullName evidence="2">DUF192 domain-containing protein</fullName>
    </recommendedName>
</protein>
<evidence type="ECO:0000313" key="1">
    <source>
        <dbReference type="EMBL" id="KKN94244.1"/>
    </source>
</evidence>